<reference evidence="1 2" key="2">
    <citation type="submission" date="2017-09" db="EMBL/GenBank/DDBJ databases">
        <title>The genome of whitefly Bemisia tabaci, a global crop pest, provides novel insights into virus transmission, host adaptation and insecticide resistance.</title>
        <authorList>
            <person name="Kaur N."/>
            <person name="Kliot A."/>
            <person name="Pinheiro P.V."/>
            <person name="Luan J."/>
            <person name="Zheng Y."/>
            <person name="Liu W."/>
            <person name="Sun H."/>
            <person name="Yang X."/>
            <person name="Xu Y."/>
            <person name="Luo Y."/>
            <person name="Kruse A."/>
            <person name="Fisher T.W."/>
            <person name="Nelson D.R."/>
            <person name="Elimelech M."/>
            <person name="MacCoss M."/>
            <person name="Johnson R."/>
            <person name="Cohen E."/>
            <person name="Hunter W.B."/>
            <person name="Brown J.K."/>
            <person name="Jander G."/>
            <person name="Cilia M."/>
            <person name="Douglas A.E."/>
            <person name="Ghanim M."/>
            <person name="Simmons A.M."/>
            <person name="Wintermantel W.M."/>
            <person name="Ling K.-S."/>
            <person name="Fei Z."/>
        </authorList>
    </citation>
    <scope>NUCLEOTIDE SEQUENCE [LARGE SCALE GENOMIC DNA]</scope>
    <source>
        <strain evidence="1 2">MEAM1</strain>
    </source>
</reference>
<dbReference type="OrthoDB" id="1551210at2"/>
<protein>
    <recommendedName>
        <fullName evidence="3">Transposase DDE domain-containing protein</fullName>
    </recommendedName>
</protein>
<evidence type="ECO:0000313" key="1">
    <source>
        <dbReference type="EMBL" id="ASX26723.1"/>
    </source>
</evidence>
<dbReference type="EMBL" id="CP016303">
    <property type="protein sequence ID" value="ASX26723.1"/>
    <property type="molecule type" value="Genomic_DNA"/>
</dbReference>
<proteinExistence type="predicted"/>
<sequence length="88" mass="10121">MPFNGWGGYRGDRFALSSKLLCGATVQVAQRHQWQTFTVIPERWVVERALSWFEKCRTKTQYQRANGQFGFLGGVLKKNLNRSKTLPA</sequence>
<evidence type="ECO:0008006" key="3">
    <source>
        <dbReference type="Google" id="ProtNLM"/>
    </source>
</evidence>
<dbReference type="AlphaFoldDB" id="A0A249DYV5"/>
<reference evidence="2" key="1">
    <citation type="submission" date="2016-06" db="EMBL/GenBank/DDBJ databases">
        <authorList>
            <person name="Chen W."/>
            <person name="Hasegawa D.K."/>
        </authorList>
    </citation>
    <scope>NUCLEOTIDE SEQUENCE [LARGE SCALE GENOMIC DNA]</scope>
    <source>
        <strain evidence="2">MEAM1</strain>
    </source>
</reference>
<evidence type="ECO:0000313" key="2">
    <source>
        <dbReference type="Proteomes" id="UP000216438"/>
    </source>
</evidence>
<name>A0A249DYV5_9ENTR</name>
<dbReference type="Proteomes" id="UP000216438">
    <property type="component" value="Chromosome"/>
</dbReference>
<dbReference type="RefSeq" id="WP_072052315.1">
    <property type="nucleotide sequence ID" value="NZ_CP016303.1"/>
</dbReference>
<accession>A0A249DYV5</accession>
<organism evidence="1 2">
    <name type="scientific">Candidatus Hamiltonella defensa</name>
    <name type="common">Bemisia tabaci</name>
    <dbReference type="NCBI Taxonomy" id="672795"/>
    <lineage>
        <taxon>Bacteria</taxon>
        <taxon>Pseudomonadati</taxon>
        <taxon>Pseudomonadota</taxon>
        <taxon>Gammaproteobacteria</taxon>
        <taxon>Enterobacterales</taxon>
        <taxon>Enterobacteriaceae</taxon>
        <taxon>aphid secondary symbionts</taxon>
        <taxon>Candidatus Williamhamiltonella</taxon>
    </lineage>
</organism>
<gene>
    <name evidence="1" type="ORF">BA171_06765</name>
</gene>